<dbReference type="EMBL" id="CAJVQA010006928">
    <property type="protein sequence ID" value="CAG8648651.1"/>
    <property type="molecule type" value="Genomic_DNA"/>
</dbReference>
<dbReference type="GO" id="GO:0000215">
    <property type="term" value="F:tRNA 2'-phosphotransferase activity"/>
    <property type="evidence" value="ECO:0007669"/>
    <property type="project" value="UniProtKB-EC"/>
</dbReference>
<gene>
    <name evidence="7" type="ORF">CPELLU_LOCUS9219</name>
</gene>
<comment type="function">
    <text evidence="1">Catalyzes the last step of tRNA splicing, the transfer of the splice junction 2'-phosphate from ligated tRNA to NAD to produce ADP-ribose 1''-2'' cyclic phosphate.</text>
</comment>
<evidence type="ECO:0000256" key="4">
    <source>
        <dbReference type="ARBA" id="ARBA00022679"/>
    </source>
</evidence>
<protein>
    <recommendedName>
        <fullName evidence="3">2'-phosphotransferase</fullName>
        <ecNumber evidence="3">2.7.1.160</ecNumber>
    </recommendedName>
</protein>
<dbReference type="PANTHER" id="PTHR12684:SF2">
    <property type="entry name" value="TRNA 2'-PHOSPHOTRANSFERASE 1"/>
    <property type="match status" value="1"/>
</dbReference>
<evidence type="ECO:0000256" key="2">
    <source>
        <dbReference type="ARBA" id="ARBA00009836"/>
    </source>
</evidence>
<dbReference type="FunFam" id="3.20.170.30:FF:000002">
    <property type="entry name" value="Phosphotransferase, putative"/>
    <property type="match status" value="1"/>
</dbReference>
<dbReference type="InterPro" id="IPR002745">
    <property type="entry name" value="Ptrans_KptA/Tpt1"/>
</dbReference>
<organism evidence="7 8">
    <name type="scientific">Cetraspora pellucida</name>
    <dbReference type="NCBI Taxonomy" id="1433469"/>
    <lineage>
        <taxon>Eukaryota</taxon>
        <taxon>Fungi</taxon>
        <taxon>Fungi incertae sedis</taxon>
        <taxon>Mucoromycota</taxon>
        <taxon>Glomeromycotina</taxon>
        <taxon>Glomeromycetes</taxon>
        <taxon>Diversisporales</taxon>
        <taxon>Gigasporaceae</taxon>
        <taxon>Cetraspora</taxon>
    </lineage>
</organism>
<dbReference type="Gene3D" id="1.10.10.970">
    <property type="entry name" value="RNA 2'-phosphotransferase, Tpt1/KptA family, N-terminal domain"/>
    <property type="match status" value="1"/>
</dbReference>
<evidence type="ECO:0000256" key="1">
    <source>
        <dbReference type="ARBA" id="ARBA00003343"/>
    </source>
</evidence>
<dbReference type="Pfam" id="PF01885">
    <property type="entry name" value="PTS_2-RNA"/>
    <property type="match status" value="1"/>
</dbReference>
<evidence type="ECO:0000256" key="3">
    <source>
        <dbReference type="ARBA" id="ARBA00012007"/>
    </source>
</evidence>
<dbReference type="Gene3D" id="3.20.170.30">
    <property type="match status" value="1"/>
</dbReference>
<reference evidence="7" key="1">
    <citation type="submission" date="2021-06" db="EMBL/GenBank/DDBJ databases">
        <authorList>
            <person name="Kallberg Y."/>
            <person name="Tangrot J."/>
            <person name="Rosling A."/>
        </authorList>
    </citation>
    <scope>NUCLEOTIDE SEQUENCE</scope>
    <source>
        <strain evidence="7">FL966</strain>
    </source>
</reference>
<dbReference type="PANTHER" id="PTHR12684">
    <property type="entry name" value="PUTATIVE PHOSPHOTRANSFERASE"/>
    <property type="match status" value="1"/>
</dbReference>
<dbReference type="Proteomes" id="UP000789759">
    <property type="component" value="Unassembled WGS sequence"/>
</dbReference>
<dbReference type="GO" id="GO:0006388">
    <property type="term" value="P:tRNA splicing, via endonucleolytic cleavage and ligation"/>
    <property type="evidence" value="ECO:0007669"/>
    <property type="project" value="TreeGrafter"/>
</dbReference>
<sequence length="211" mass="24140">MSSRNNKKKRHDETSLVKLSKSLSYVLRHHAKDEGLNIRGDGYVKLDDLLRLPRFKGTTFDDIEFVVDNNDKKRFTLTQESSDDGVSSWWIRANQGHSIELEEITDPLQFPEIIHGTYLRNWKNIGLSRMQRNHIHLATGLFGDEGVISGMRKTCDLFIYIDAPKAMEDGMKFFRSANGVILTEGVNGFLSPKYFLKVVNKYGEVIKQANS</sequence>
<dbReference type="SUPFAM" id="SSF56399">
    <property type="entry name" value="ADP-ribosylation"/>
    <property type="match status" value="1"/>
</dbReference>
<evidence type="ECO:0000256" key="5">
    <source>
        <dbReference type="ARBA" id="ARBA00023027"/>
    </source>
</evidence>
<comment type="similarity">
    <text evidence="2">Belongs to the KptA/TPT1 family.</text>
</comment>
<evidence type="ECO:0000313" key="7">
    <source>
        <dbReference type="EMBL" id="CAG8648651.1"/>
    </source>
</evidence>
<comment type="caution">
    <text evidence="7">The sequence shown here is derived from an EMBL/GenBank/DDBJ whole genome shotgun (WGS) entry which is preliminary data.</text>
</comment>
<dbReference type="InterPro" id="IPR042080">
    <property type="entry name" value="RNA_2'-PTrans_N"/>
</dbReference>
<keyword evidence="8" id="KW-1185">Reference proteome</keyword>
<dbReference type="OrthoDB" id="419694at2759"/>
<name>A0A9N9DQT2_9GLOM</name>
<evidence type="ECO:0000313" key="8">
    <source>
        <dbReference type="Proteomes" id="UP000789759"/>
    </source>
</evidence>
<dbReference type="EC" id="2.7.1.160" evidence="3"/>
<keyword evidence="5" id="KW-0520">NAD</keyword>
<keyword evidence="4" id="KW-0808">Transferase</keyword>
<accession>A0A9N9DQT2</accession>
<dbReference type="InterPro" id="IPR042081">
    <property type="entry name" value="RNA_2'-PTrans_C"/>
</dbReference>
<evidence type="ECO:0000256" key="6">
    <source>
        <dbReference type="ARBA" id="ARBA00047949"/>
    </source>
</evidence>
<comment type="catalytic activity">
    <reaction evidence="6">
        <text>2'-phospho-[ligated tRNA] + NAD(+) = mature tRNA + ADP-alpha-D-ribose 1'',2''-cyclic phosphate + nicotinamide</text>
        <dbReference type="Rhea" id="RHEA:23324"/>
        <dbReference type="Rhea" id="RHEA-COMP:11106"/>
        <dbReference type="Rhea" id="RHEA-COMP:11107"/>
        <dbReference type="ChEBI" id="CHEBI:17154"/>
        <dbReference type="ChEBI" id="CHEBI:57540"/>
        <dbReference type="ChEBI" id="CHEBI:76596"/>
        <dbReference type="ChEBI" id="CHEBI:82883"/>
        <dbReference type="ChEBI" id="CHEBI:85027"/>
        <dbReference type="EC" id="2.7.1.160"/>
    </reaction>
</comment>
<proteinExistence type="inferred from homology"/>
<dbReference type="AlphaFoldDB" id="A0A9N9DQT2"/>